<organism evidence="4 5">
    <name type="scientific">Mugilogobius chulae</name>
    <name type="common">yellowstripe goby</name>
    <dbReference type="NCBI Taxonomy" id="88201"/>
    <lineage>
        <taxon>Eukaryota</taxon>
        <taxon>Metazoa</taxon>
        <taxon>Chordata</taxon>
        <taxon>Craniata</taxon>
        <taxon>Vertebrata</taxon>
        <taxon>Euteleostomi</taxon>
        <taxon>Actinopterygii</taxon>
        <taxon>Neopterygii</taxon>
        <taxon>Teleostei</taxon>
        <taxon>Neoteleostei</taxon>
        <taxon>Acanthomorphata</taxon>
        <taxon>Gobiaria</taxon>
        <taxon>Gobiiformes</taxon>
        <taxon>Gobioidei</taxon>
        <taxon>Gobiidae</taxon>
        <taxon>Gobionellinae</taxon>
        <taxon>Mugilogobius</taxon>
    </lineage>
</organism>
<proteinExistence type="predicted"/>
<accession>A0AAW0P936</accession>
<keyword evidence="5" id="KW-1185">Reference proteome</keyword>
<keyword evidence="2" id="KW-1133">Transmembrane helix</keyword>
<evidence type="ECO:0000256" key="2">
    <source>
        <dbReference type="SAM" id="Phobius"/>
    </source>
</evidence>
<feature type="compositionally biased region" description="Polar residues" evidence="1">
    <location>
        <begin position="44"/>
        <end position="56"/>
    </location>
</feature>
<dbReference type="Proteomes" id="UP001460270">
    <property type="component" value="Unassembled WGS sequence"/>
</dbReference>
<keyword evidence="2" id="KW-0812">Transmembrane</keyword>
<evidence type="ECO:0000313" key="4">
    <source>
        <dbReference type="EMBL" id="KAK7919762.1"/>
    </source>
</evidence>
<feature type="transmembrane region" description="Helical" evidence="2">
    <location>
        <begin position="63"/>
        <end position="84"/>
    </location>
</feature>
<keyword evidence="2" id="KW-0472">Membrane</keyword>
<evidence type="ECO:0000256" key="1">
    <source>
        <dbReference type="SAM" id="MobiDB-lite"/>
    </source>
</evidence>
<dbReference type="EMBL" id="JBBPFD010000007">
    <property type="protein sequence ID" value="KAK7919762.1"/>
    <property type="molecule type" value="Genomic_DNA"/>
</dbReference>
<protein>
    <submittedName>
        <fullName evidence="4">Uncharacterized protein</fullName>
    </submittedName>
</protein>
<name>A0AAW0P936_9GOBI</name>
<dbReference type="AlphaFoldDB" id="A0AAW0P936"/>
<feature type="signal peptide" evidence="3">
    <location>
        <begin position="1"/>
        <end position="22"/>
    </location>
</feature>
<feature type="chain" id="PRO_5043934371" evidence="3">
    <location>
        <begin position="23"/>
        <end position="199"/>
    </location>
</feature>
<comment type="caution">
    <text evidence="4">The sequence shown here is derived from an EMBL/GenBank/DDBJ whole genome shotgun (WGS) entry which is preliminary data.</text>
</comment>
<keyword evidence="3" id="KW-0732">Signal</keyword>
<evidence type="ECO:0000313" key="5">
    <source>
        <dbReference type="Proteomes" id="UP001460270"/>
    </source>
</evidence>
<reference evidence="5" key="1">
    <citation type="submission" date="2024-04" db="EMBL/GenBank/DDBJ databases">
        <title>Salinicola lusitanus LLJ914,a marine bacterium isolated from the Okinawa Trough.</title>
        <authorList>
            <person name="Li J."/>
        </authorList>
    </citation>
    <scope>NUCLEOTIDE SEQUENCE [LARGE SCALE GENOMIC DNA]</scope>
</reference>
<evidence type="ECO:0000256" key="3">
    <source>
        <dbReference type="SAM" id="SignalP"/>
    </source>
</evidence>
<sequence length="199" mass="21353">MAGASTFYLLLLLPLCTLQSEGQINPHEAQAAPPSPAHLRNLFDHNQNPHVNTKSNQADNTKVGLFIAASIGIFALMMAVYCIYNRFYTKQQYEHTQLTDDPDFPSDLSDPPTVFFHGSTFSSASDVRKSGYGSLSDSPSIISVPPACLLPPVPCPSHLPSSPLTLSGPSQHVTCRRAASDCIKGAHNTSLGTTSVLDL</sequence>
<gene>
    <name evidence="4" type="ORF">WMY93_011046</name>
</gene>
<feature type="region of interest" description="Disordered" evidence="1">
    <location>
        <begin position="26"/>
        <end position="56"/>
    </location>
</feature>